<comment type="caution">
    <text evidence="6">The sequence shown here is derived from an EMBL/GenBank/DDBJ whole genome shotgun (WGS) entry which is preliminary data.</text>
</comment>
<organism evidence="6 7">
    <name type="scientific">Simiduia curdlanivorans</name>
    <dbReference type="NCBI Taxonomy" id="1492769"/>
    <lineage>
        <taxon>Bacteria</taxon>
        <taxon>Pseudomonadati</taxon>
        <taxon>Pseudomonadota</taxon>
        <taxon>Gammaproteobacteria</taxon>
        <taxon>Cellvibrionales</taxon>
        <taxon>Cellvibrionaceae</taxon>
        <taxon>Simiduia</taxon>
    </lineage>
</organism>
<evidence type="ECO:0000256" key="3">
    <source>
        <dbReference type="ARBA" id="ARBA00023085"/>
    </source>
</evidence>
<dbReference type="RefSeq" id="WP_290259449.1">
    <property type="nucleotide sequence ID" value="NZ_JAUFQG010000004.1"/>
</dbReference>
<dbReference type="EMBL" id="JBHSCX010000003">
    <property type="protein sequence ID" value="MFC4361614.1"/>
    <property type="molecule type" value="Genomic_DNA"/>
</dbReference>
<reference evidence="7" key="1">
    <citation type="journal article" date="2019" name="Int. J. Syst. Evol. Microbiol.">
        <title>The Global Catalogue of Microorganisms (GCM) 10K type strain sequencing project: providing services to taxonomists for standard genome sequencing and annotation.</title>
        <authorList>
            <consortium name="The Broad Institute Genomics Platform"/>
            <consortium name="The Broad Institute Genome Sequencing Center for Infectious Disease"/>
            <person name="Wu L."/>
            <person name="Ma J."/>
        </authorList>
    </citation>
    <scope>NUCLEOTIDE SEQUENCE [LARGE SCALE GENOMIC DNA]</scope>
    <source>
        <strain evidence="7">CECT 8570</strain>
    </source>
</reference>
<dbReference type="PANTHER" id="PTHR31321:SF57">
    <property type="entry name" value="PECTINESTERASE 53-RELATED"/>
    <property type="match status" value="1"/>
</dbReference>
<evidence type="ECO:0000256" key="1">
    <source>
        <dbReference type="ARBA" id="ARBA00008891"/>
    </source>
</evidence>
<keyword evidence="7" id="KW-1185">Reference proteome</keyword>
<dbReference type="SUPFAM" id="SSF51126">
    <property type="entry name" value="Pectin lyase-like"/>
    <property type="match status" value="1"/>
</dbReference>
<dbReference type="Pfam" id="PF01095">
    <property type="entry name" value="Pectinesterase"/>
    <property type="match status" value="1"/>
</dbReference>
<dbReference type="InterPro" id="IPR012334">
    <property type="entry name" value="Pectin_lyas_fold"/>
</dbReference>
<evidence type="ECO:0000256" key="4">
    <source>
        <dbReference type="SAM" id="SignalP"/>
    </source>
</evidence>
<dbReference type="InterPro" id="IPR000070">
    <property type="entry name" value="Pectinesterase_cat"/>
</dbReference>
<proteinExistence type="inferred from homology"/>
<feature type="domain" description="Pectinesterase catalytic" evidence="5">
    <location>
        <begin position="32"/>
        <end position="200"/>
    </location>
</feature>
<evidence type="ECO:0000256" key="2">
    <source>
        <dbReference type="ARBA" id="ARBA00022801"/>
    </source>
</evidence>
<name>A0ABV8V3I5_9GAMM</name>
<keyword evidence="3" id="KW-0063">Aspartyl esterase</keyword>
<evidence type="ECO:0000259" key="5">
    <source>
        <dbReference type="Pfam" id="PF01095"/>
    </source>
</evidence>
<sequence length="336" mass="37933">MGRCFLCRVAISLVGLWVFQVQAQTHFAVGPQAQFRTIQAAIDAAEAVAGQVIIHIAAGRYQETVYITRDQLALVGAGPTQTIISVAKLREHWVAKTGTDWGAAAVNIAASDIALLDLAVENRYGFETGNNDHQFAVRLLRGTRIITDNCRLVAGGADTLSLWDKDEGMYYHSNCYFEGYVDMVCPRGWAYITNSRFYTRGARYALWHDGERDERQKLVVVDSSFDGEPGFQLGRRHYDAQFWLVNPRFAPSLADQPIFRKTYPEEPARDRPNRWGERSYFRGAQMIDGSPIPTWAQDNMPAVEVSAKWAFDGRWDPEADLAAWRKKAALWPLNKH</sequence>
<comment type="similarity">
    <text evidence="1">Belongs to the pectinesterase family.</text>
</comment>
<gene>
    <name evidence="6" type="ORF">ACFOX3_04825</name>
</gene>
<accession>A0ABV8V3I5</accession>
<keyword evidence="2" id="KW-0378">Hydrolase</keyword>
<evidence type="ECO:0000313" key="7">
    <source>
        <dbReference type="Proteomes" id="UP001595840"/>
    </source>
</evidence>
<dbReference type="PANTHER" id="PTHR31321">
    <property type="entry name" value="ACYL-COA THIOESTER HYDROLASE YBHC-RELATED"/>
    <property type="match status" value="1"/>
</dbReference>
<dbReference type="Proteomes" id="UP001595840">
    <property type="component" value="Unassembled WGS sequence"/>
</dbReference>
<protein>
    <submittedName>
        <fullName evidence="6">Pectinesterase family protein</fullName>
    </submittedName>
</protein>
<feature type="chain" id="PRO_5046045449" evidence="4">
    <location>
        <begin position="24"/>
        <end position="336"/>
    </location>
</feature>
<evidence type="ECO:0000313" key="6">
    <source>
        <dbReference type="EMBL" id="MFC4361614.1"/>
    </source>
</evidence>
<feature type="signal peptide" evidence="4">
    <location>
        <begin position="1"/>
        <end position="23"/>
    </location>
</feature>
<dbReference type="InterPro" id="IPR011050">
    <property type="entry name" value="Pectin_lyase_fold/virulence"/>
</dbReference>
<keyword evidence="4" id="KW-0732">Signal</keyword>
<dbReference type="Gene3D" id="2.160.20.10">
    <property type="entry name" value="Single-stranded right-handed beta-helix, Pectin lyase-like"/>
    <property type="match status" value="1"/>
</dbReference>